<organism evidence="1 2">
    <name type="scientific">Roseivivax isoporae LMG 25204</name>
    <dbReference type="NCBI Taxonomy" id="1449351"/>
    <lineage>
        <taxon>Bacteria</taxon>
        <taxon>Pseudomonadati</taxon>
        <taxon>Pseudomonadota</taxon>
        <taxon>Alphaproteobacteria</taxon>
        <taxon>Rhodobacterales</taxon>
        <taxon>Roseobacteraceae</taxon>
        <taxon>Roseivivax</taxon>
    </lineage>
</organism>
<gene>
    <name evidence="1" type="ORF">RISW2_03905</name>
</gene>
<dbReference type="AlphaFoldDB" id="X7F7F4"/>
<evidence type="ECO:0000313" key="1">
    <source>
        <dbReference type="EMBL" id="ETX28862.1"/>
    </source>
</evidence>
<reference evidence="1 2" key="1">
    <citation type="submission" date="2014-01" db="EMBL/GenBank/DDBJ databases">
        <title>Roseivivax isoporae LMG 25204 Genome Sequencing.</title>
        <authorList>
            <person name="Lai Q."/>
            <person name="Li G."/>
            <person name="Shao Z."/>
        </authorList>
    </citation>
    <scope>NUCLEOTIDE SEQUENCE [LARGE SCALE GENOMIC DNA]</scope>
    <source>
        <strain evidence="1 2">LMG 25204</strain>
    </source>
</reference>
<comment type="caution">
    <text evidence="1">The sequence shown here is derived from an EMBL/GenBank/DDBJ whole genome shotgun (WGS) entry which is preliminary data.</text>
</comment>
<dbReference type="OrthoDB" id="8143322at2"/>
<accession>X7F7F4</accession>
<dbReference type="Proteomes" id="UP000023430">
    <property type="component" value="Unassembled WGS sequence"/>
</dbReference>
<evidence type="ECO:0000313" key="2">
    <source>
        <dbReference type="Proteomes" id="UP000023430"/>
    </source>
</evidence>
<dbReference type="RefSeq" id="WP_043770270.1">
    <property type="nucleotide sequence ID" value="NZ_JAME01000014.1"/>
</dbReference>
<name>X7F7F4_9RHOB</name>
<dbReference type="EMBL" id="JAME01000014">
    <property type="protein sequence ID" value="ETX28862.1"/>
    <property type="molecule type" value="Genomic_DNA"/>
</dbReference>
<dbReference type="STRING" id="1449351.RISW2_03905"/>
<sequence length="339" mass="35897">MPVGYTTFGTPEARTIGVRDPILVGLGDATYDFGVTANKSFLWSFLDGDPTNNGTWASLPQLLAFSPIARGDKVLTDFDPDAHVLRFDLMGSYFGKTCLQIDSSEEFTDFLALVDAAGAAKGHGQSYVTVHGNDIVVRIDADKSGLGDLRLTFDDLADGVDLSGLLKVVDFDDFALPDGGEASLLELNGGSNCYAGFEWSQLGIFNPAGDAQIGYDPTSDPNVGFIGEKDGTDQPGYDGYGAEAGSPLEIYSADAFNFVSAAFNAVNVDASAVERVITVTAYADGIAEAVGQISFVADNVGAQEIIAFGSQLDGERFENINRLVIDADGYFGIDDLTYI</sequence>
<proteinExistence type="predicted"/>
<protein>
    <submittedName>
        <fullName evidence="1">Uncharacterized protein</fullName>
    </submittedName>
</protein>
<keyword evidence="2" id="KW-1185">Reference proteome</keyword>